<reference evidence="1" key="3">
    <citation type="submission" date="2023-05" db="EMBL/GenBank/DDBJ databases">
        <authorList>
            <person name="Smith C.H."/>
        </authorList>
    </citation>
    <scope>NUCLEOTIDE SEQUENCE</scope>
    <source>
        <strain evidence="1">CHS0354</strain>
        <tissue evidence="1">Mantle</tissue>
    </source>
</reference>
<evidence type="ECO:0000313" key="1">
    <source>
        <dbReference type="EMBL" id="KAK3576899.1"/>
    </source>
</evidence>
<protein>
    <submittedName>
        <fullName evidence="1">Uncharacterized protein</fullName>
    </submittedName>
</protein>
<keyword evidence="2" id="KW-1185">Reference proteome</keyword>
<reference evidence="1" key="2">
    <citation type="journal article" date="2021" name="Genome Biol. Evol.">
        <title>Developing a high-quality reference genome for a parasitic bivalve with doubly uniparental inheritance (Bivalvia: Unionida).</title>
        <authorList>
            <person name="Smith C.H."/>
        </authorList>
    </citation>
    <scope>NUCLEOTIDE SEQUENCE</scope>
    <source>
        <strain evidence="1">CHS0354</strain>
        <tissue evidence="1">Mantle</tissue>
    </source>
</reference>
<organism evidence="1 2">
    <name type="scientific">Potamilus streckersoni</name>
    <dbReference type="NCBI Taxonomy" id="2493646"/>
    <lineage>
        <taxon>Eukaryota</taxon>
        <taxon>Metazoa</taxon>
        <taxon>Spiralia</taxon>
        <taxon>Lophotrochozoa</taxon>
        <taxon>Mollusca</taxon>
        <taxon>Bivalvia</taxon>
        <taxon>Autobranchia</taxon>
        <taxon>Heteroconchia</taxon>
        <taxon>Palaeoheterodonta</taxon>
        <taxon>Unionida</taxon>
        <taxon>Unionoidea</taxon>
        <taxon>Unionidae</taxon>
        <taxon>Ambleminae</taxon>
        <taxon>Lampsilini</taxon>
        <taxon>Potamilus</taxon>
    </lineage>
</organism>
<sequence>VERQQIVSLSIYNKQLQESFFCITFILVIEECPDYRLANGFVSVYQLGVNQMNNTYPAVLKLTCKLGYRLTTFKDYVPETSTQQNAKIMGHGQL</sequence>
<evidence type="ECO:0000313" key="2">
    <source>
        <dbReference type="Proteomes" id="UP001195483"/>
    </source>
</evidence>
<dbReference type="EMBL" id="JAEAOA010001088">
    <property type="protein sequence ID" value="KAK3576899.1"/>
    <property type="molecule type" value="Genomic_DNA"/>
</dbReference>
<dbReference type="AlphaFoldDB" id="A0AAE0VGA9"/>
<proteinExistence type="predicted"/>
<feature type="non-terminal residue" evidence="1">
    <location>
        <position position="1"/>
    </location>
</feature>
<reference evidence="1" key="1">
    <citation type="journal article" date="2021" name="Genome Biol. Evol.">
        <title>A High-Quality Reference Genome for a Parasitic Bivalve with Doubly Uniparental Inheritance (Bivalvia: Unionida).</title>
        <authorList>
            <person name="Smith C.H."/>
        </authorList>
    </citation>
    <scope>NUCLEOTIDE SEQUENCE</scope>
    <source>
        <strain evidence="1">CHS0354</strain>
    </source>
</reference>
<gene>
    <name evidence="1" type="ORF">CHS0354_017569</name>
</gene>
<accession>A0AAE0VGA9</accession>
<name>A0AAE0VGA9_9BIVA</name>
<dbReference type="Proteomes" id="UP001195483">
    <property type="component" value="Unassembled WGS sequence"/>
</dbReference>
<comment type="caution">
    <text evidence="1">The sequence shown here is derived from an EMBL/GenBank/DDBJ whole genome shotgun (WGS) entry which is preliminary data.</text>
</comment>